<dbReference type="NCBIfam" id="NF038011">
    <property type="entry name" value="PelF"/>
    <property type="match status" value="1"/>
</dbReference>
<dbReference type="AlphaFoldDB" id="B1Y567"/>
<keyword evidence="3" id="KW-1185">Reference proteome</keyword>
<dbReference type="Proteomes" id="UP000001693">
    <property type="component" value="Chromosome"/>
</dbReference>
<sequence>MKPPVTRTATEVDIAFLLEGTFPYVSGGVSSWINTLLKGFPDLRFAIYFLGSRAVDYGEMRYELPANVVHFETHYLFDGEDAPPLRPVRTDPAAFEKVRCLHQHWRAPRTADEGADPHGLFGEVVDHLGDALGEAHFLRGDQSWDYIREQYGAHCSDPSFVDYFWTVRMMHAPMWKLHRIAASMPRVRAFHSVSTGYAGLLGAMCKRRWGRPLILSEHGIYTKERKIDLLAAGWIADNRSVLQRDPTQLSYFRDMWIRFFEGIGRACYDASDQIIALYETNRLRQVLDGARPERTRCIANGISIPTFGPLRAERPATPPPVLCLIGRVVPIKDIKTFIRAMRTVVNRLPEAQGWIAGPTDEDPDYAEECRLLVNSLGLEKQVLFLGFQRLTKLLPQVGLVVLSSVSEALPLVLLEGFAAGVPAVSTDVGSCRQLIDGLPGEDASFGRAGRIVGIADPRALADAAVELLADPAMWQSAADAGVARVNRYYALDTMLDHYDDVYKKALE</sequence>
<dbReference type="eggNOG" id="COG0438">
    <property type="taxonomic scope" value="Bacteria"/>
</dbReference>
<dbReference type="CAZy" id="GT4">
    <property type="family name" value="Glycosyltransferase Family 4"/>
</dbReference>
<dbReference type="OrthoDB" id="9772485at2"/>
<dbReference type="PANTHER" id="PTHR12526:SF608">
    <property type="entry name" value="PELF"/>
    <property type="match status" value="1"/>
</dbReference>
<dbReference type="Gene3D" id="3.40.50.2000">
    <property type="entry name" value="Glycogen Phosphorylase B"/>
    <property type="match status" value="2"/>
</dbReference>
<organism evidence="2 3">
    <name type="scientific">Leptothrix cholodnii (strain ATCC 51168 / LMG 8142 / SP-6)</name>
    <name type="common">Leptothrix discophora (strain SP-6)</name>
    <dbReference type="NCBI Taxonomy" id="395495"/>
    <lineage>
        <taxon>Bacteria</taxon>
        <taxon>Pseudomonadati</taxon>
        <taxon>Pseudomonadota</taxon>
        <taxon>Betaproteobacteria</taxon>
        <taxon>Burkholderiales</taxon>
        <taxon>Sphaerotilaceae</taxon>
        <taxon>Leptothrix</taxon>
    </lineage>
</organism>
<dbReference type="InterPro" id="IPR047691">
    <property type="entry name" value="PelF-like"/>
</dbReference>
<evidence type="ECO:0000259" key="1">
    <source>
        <dbReference type="Pfam" id="PF11997"/>
    </source>
</evidence>
<dbReference type="KEGG" id="lch:Lcho_0021"/>
<dbReference type="CDD" id="cd03813">
    <property type="entry name" value="GT4-like"/>
    <property type="match status" value="1"/>
</dbReference>
<keyword evidence="2" id="KW-0808">Transferase</keyword>
<accession>B1Y567</accession>
<dbReference type="Pfam" id="PF13692">
    <property type="entry name" value="Glyco_trans_1_4"/>
    <property type="match status" value="1"/>
</dbReference>
<reference evidence="2 3" key="1">
    <citation type="submission" date="2008-03" db="EMBL/GenBank/DDBJ databases">
        <title>Complete sequence of Leptothrix cholodnii SP-6.</title>
        <authorList>
            <consortium name="US DOE Joint Genome Institute"/>
            <person name="Copeland A."/>
            <person name="Lucas S."/>
            <person name="Lapidus A."/>
            <person name="Glavina del Rio T."/>
            <person name="Dalin E."/>
            <person name="Tice H."/>
            <person name="Bruce D."/>
            <person name="Goodwin L."/>
            <person name="Pitluck S."/>
            <person name="Chertkov O."/>
            <person name="Brettin T."/>
            <person name="Detter J.C."/>
            <person name="Han C."/>
            <person name="Kuske C.R."/>
            <person name="Schmutz J."/>
            <person name="Larimer F."/>
            <person name="Land M."/>
            <person name="Hauser L."/>
            <person name="Kyrpides N."/>
            <person name="Lykidis A."/>
            <person name="Emerson D."/>
            <person name="Richardson P."/>
        </authorList>
    </citation>
    <scope>NUCLEOTIDE SEQUENCE [LARGE SCALE GENOMIC DNA]</scope>
    <source>
        <strain evidence="3">ATCC 51168 / LMG 8142 / SP-6</strain>
    </source>
</reference>
<name>B1Y567_LEPCP</name>
<dbReference type="HOGENOM" id="CLU_009583_32_1_4"/>
<dbReference type="STRING" id="395495.Lcho_0021"/>
<dbReference type="PANTHER" id="PTHR12526">
    <property type="entry name" value="GLYCOSYLTRANSFERASE"/>
    <property type="match status" value="1"/>
</dbReference>
<evidence type="ECO:0000313" key="2">
    <source>
        <dbReference type="EMBL" id="ACB32297.1"/>
    </source>
</evidence>
<dbReference type="SUPFAM" id="SSF53756">
    <property type="entry name" value="UDP-Glycosyltransferase/glycogen phosphorylase"/>
    <property type="match status" value="1"/>
</dbReference>
<dbReference type="InterPro" id="IPR022622">
    <property type="entry name" value="DUF3492"/>
</dbReference>
<evidence type="ECO:0000313" key="3">
    <source>
        <dbReference type="Proteomes" id="UP000001693"/>
    </source>
</evidence>
<dbReference type="RefSeq" id="WP_012345059.1">
    <property type="nucleotide sequence ID" value="NC_010524.1"/>
</dbReference>
<dbReference type="EMBL" id="CP001013">
    <property type="protein sequence ID" value="ACB32297.1"/>
    <property type="molecule type" value="Genomic_DNA"/>
</dbReference>
<dbReference type="GO" id="GO:0016740">
    <property type="term" value="F:transferase activity"/>
    <property type="evidence" value="ECO:0007669"/>
    <property type="project" value="UniProtKB-KW"/>
</dbReference>
<feature type="domain" description="DUF3492" evidence="1">
    <location>
        <begin position="13"/>
        <end position="293"/>
    </location>
</feature>
<gene>
    <name evidence="2" type="ordered locus">Lcho_0021</name>
</gene>
<dbReference type="Pfam" id="PF11997">
    <property type="entry name" value="DUF3492"/>
    <property type="match status" value="1"/>
</dbReference>
<proteinExistence type="predicted"/>
<protein>
    <submittedName>
        <fullName evidence="2">Glycosyl transferase group 1</fullName>
    </submittedName>
</protein>